<dbReference type="Proteomes" id="UP000886785">
    <property type="component" value="Unassembled WGS sequence"/>
</dbReference>
<evidence type="ECO:0000313" key="2">
    <source>
        <dbReference type="Proteomes" id="UP000886785"/>
    </source>
</evidence>
<evidence type="ECO:0000313" key="1">
    <source>
        <dbReference type="EMBL" id="HIR56295.1"/>
    </source>
</evidence>
<reference evidence="1" key="2">
    <citation type="journal article" date="2021" name="PeerJ">
        <title>Extensive microbial diversity within the chicken gut microbiome revealed by metagenomics and culture.</title>
        <authorList>
            <person name="Gilroy R."/>
            <person name="Ravi A."/>
            <person name="Getino M."/>
            <person name="Pursley I."/>
            <person name="Horton D.L."/>
            <person name="Alikhan N.F."/>
            <person name="Baker D."/>
            <person name="Gharbi K."/>
            <person name="Hall N."/>
            <person name="Watson M."/>
            <person name="Adriaenssens E.M."/>
            <person name="Foster-Nyarko E."/>
            <person name="Jarju S."/>
            <person name="Secka A."/>
            <person name="Antonio M."/>
            <person name="Oren A."/>
            <person name="Chaudhuri R.R."/>
            <person name="La Ragione R."/>
            <person name="Hildebrand F."/>
            <person name="Pallen M.J."/>
        </authorList>
    </citation>
    <scope>NUCLEOTIDE SEQUENCE</scope>
    <source>
        <strain evidence="1">ChiSjej1B19-7085</strain>
    </source>
</reference>
<accession>A0A9D1DNV9</accession>
<dbReference type="EMBL" id="DVHF01000017">
    <property type="protein sequence ID" value="HIR56295.1"/>
    <property type="molecule type" value="Genomic_DNA"/>
</dbReference>
<sequence length="150" mass="17728">MKRYYASVVDLSEISPLTATGAQRDYMRTRLRELGFVNEDGPVPKAIEALCRKHTRRFFNRLEERMQSHPGGFEAVFCLMERFFQSGEYQAMYLYQTLLYGYLGWEMPRSVGLLTLEPGALEIYMEYLVSAFEKYFSYEEERKETPHELD</sequence>
<dbReference type="AlphaFoldDB" id="A0A9D1DNV9"/>
<reference evidence="1" key="1">
    <citation type="submission" date="2020-10" db="EMBL/GenBank/DDBJ databases">
        <authorList>
            <person name="Gilroy R."/>
        </authorList>
    </citation>
    <scope>NUCLEOTIDE SEQUENCE</scope>
    <source>
        <strain evidence="1">ChiSjej1B19-7085</strain>
    </source>
</reference>
<gene>
    <name evidence="1" type="ORF">IAA54_01370</name>
</gene>
<protein>
    <submittedName>
        <fullName evidence="1">Uncharacterized protein</fullName>
    </submittedName>
</protein>
<proteinExistence type="predicted"/>
<comment type="caution">
    <text evidence="1">The sequence shown here is derived from an EMBL/GenBank/DDBJ whole genome shotgun (WGS) entry which is preliminary data.</text>
</comment>
<name>A0A9D1DNV9_9FIRM</name>
<organism evidence="1 2">
    <name type="scientific">Candidatus Gallacutalibacter pullicola</name>
    <dbReference type="NCBI Taxonomy" id="2840830"/>
    <lineage>
        <taxon>Bacteria</taxon>
        <taxon>Bacillati</taxon>
        <taxon>Bacillota</taxon>
        <taxon>Clostridia</taxon>
        <taxon>Eubacteriales</taxon>
        <taxon>Candidatus Gallacutalibacter</taxon>
    </lineage>
</organism>